<keyword evidence="10" id="KW-0418">Kinase</keyword>
<evidence type="ECO:0000256" key="19">
    <source>
        <dbReference type="ARBA" id="ARBA00061673"/>
    </source>
</evidence>
<dbReference type="GO" id="GO:0005759">
    <property type="term" value="C:mitochondrial matrix"/>
    <property type="evidence" value="ECO:0007669"/>
    <property type="project" value="UniProtKB-SubCell"/>
</dbReference>
<evidence type="ECO:0000256" key="15">
    <source>
        <dbReference type="ARBA" id="ARBA00051912"/>
    </source>
</evidence>
<keyword evidence="9" id="KW-0547">Nucleotide-binding</keyword>
<dbReference type="Pfam" id="PF01467">
    <property type="entry name" value="CTP_transf_like"/>
    <property type="match status" value="1"/>
</dbReference>
<evidence type="ECO:0000256" key="16">
    <source>
        <dbReference type="ARBA" id="ARBA00059677"/>
    </source>
</evidence>
<dbReference type="CDD" id="cd02022">
    <property type="entry name" value="DPCK"/>
    <property type="match status" value="1"/>
</dbReference>
<proteinExistence type="evidence at transcript level"/>
<dbReference type="PANTHER" id="PTHR10695:SF46">
    <property type="entry name" value="BIFUNCTIONAL COENZYME A SYNTHASE-RELATED"/>
    <property type="match status" value="1"/>
</dbReference>
<dbReference type="InterPro" id="IPR001977">
    <property type="entry name" value="Depp_CoAkinase"/>
</dbReference>
<dbReference type="NCBIfam" id="TIGR00152">
    <property type="entry name" value="dephospho-CoA kinase"/>
    <property type="match status" value="1"/>
</dbReference>
<evidence type="ECO:0000259" key="22">
    <source>
        <dbReference type="Pfam" id="PF01467"/>
    </source>
</evidence>
<dbReference type="PROSITE" id="PS51219">
    <property type="entry name" value="DPCK"/>
    <property type="match status" value="1"/>
</dbReference>
<evidence type="ECO:0000256" key="3">
    <source>
        <dbReference type="ARBA" id="ARBA00011245"/>
    </source>
</evidence>
<reference evidence="23" key="1">
    <citation type="submission" date="2020-04" db="EMBL/GenBank/DDBJ databases">
        <authorList>
            <person name="Neveu A P."/>
        </authorList>
    </citation>
    <scope>NUCLEOTIDE SEQUENCE</scope>
    <source>
        <tissue evidence="23">Whole embryo</tissue>
    </source>
</reference>
<keyword evidence="13" id="KW-0511">Multifunctional enzyme</keyword>
<dbReference type="Pfam" id="PF01121">
    <property type="entry name" value="CoaE"/>
    <property type="match status" value="1"/>
</dbReference>
<comment type="pathway">
    <text evidence="17">Cofactor biosynthesis; coenzyme A biosynthesis; CoA from (R)-pantothenate: step 4/5.</text>
</comment>
<evidence type="ECO:0000256" key="21">
    <source>
        <dbReference type="ARBA" id="ARBA00067394"/>
    </source>
</evidence>
<keyword evidence="11" id="KW-0067">ATP-binding</keyword>
<accession>A0A6F9DAB2</accession>
<protein>
    <recommendedName>
        <fullName evidence="21">Bifunctional coenzyme A synthase</fullName>
        <ecNumber evidence="20">2.7.1.24</ecNumber>
        <ecNumber evidence="4">2.7.7.3</ecNumber>
    </recommendedName>
</protein>
<dbReference type="SUPFAM" id="SSF52540">
    <property type="entry name" value="P-loop containing nucleoside triphosphate hydrolases"/>
    <property type="match status" value="1"/>
</dbReference>
<evidence type="ECO:0000256" key="10">
    <source>
        <dbReference type="ARBA" id="ARBA00022777"/>
    </source>
</evidence>
<evidence type="ECO:0000256" key="13">
    <source>
        <dbReference type="ARBA" id="ARBA00023268"/>
    </source>
</evidence>
<comment type="pathway">
    <text evidence="18">Cofactor biosynthesis; coenzyme A biosynthesis; CoA from (R)-pantothenate: step 5/5.</text>
</comment>
<comment type="subunit">
    <text evidence="3">Monomer.</text>
</comment>
<evidence type="ECO:0000256" key="6">
    <source>
        <dbReference type="ARBA" id="ARBA00022553"/>
    </source>
</evidence>
<evidence type="ECO:0000256" key="11">
    <source>
        <dbReference type="ARBA" id="ARBA00022840"/>
    </source>
</evidence>
<dbReference type="GO" id="GO:0005524">
    <property type="term" value="F:ATP binding"/>
    <property type="evidence" value="ECO:0007669"/>
    <property type="project" value="UniProtKB-KW"/>
</dbReference>
<evidence type="ECO:0000256" key="9">
    <source>
        <dbReference type="ARBA" id="ARBA00022741"/>
    </source>
</evidence>
<evidence type="ECO:0000256" key="7">
    <source>
        <dbReference type="ARBA" id="ARBA00022679"/>
    </source>
</evidence>
<dbReference type="Gene3D" id="3.40.50.620">
    <property type="entry name" value="HUPs"/>
    <property type="match status" value="1"/>
</dbReference>
<evidence type="ECO:0000256" key="20">
    <source>
        <dbReference type="ARBA" id="ARBA00066359"/>
    </source>
</evidence>
<dbReference type="SUPFAM" id="SSF52374">
    <property type="entry name" value="Nucleotidylyl transferase"/>
    <property type="match status" value="1"/>
</dbReference>
<evidence type="ECO:0000256" key="14">
    <source>
        <dbReference type="ARBA" id="ARBA00051310"/>
    </source>
</evidence>
<dbReference type="AlphaFoldDB" id="A0A6F9DAB2"/>
<keyword evidence="12" id="KW-0496">Mitochondrion</keyword>
<dbReference type="FunFam" id="3.40.50.300:FF:000899">
    <property type="entry name" value="Bifunctional coenzyme A synthase"/>
    <property type="match status" value="1"/>
</dbReference>
<dbReference type="HAMAP" id="MF_00376">
    <property type="entry name" value="Dephospho_CoA_kinase"/>
    <property type="match status" value="1"/>
</dbReference>
<dbReference type="GO" id="GO:0004595">
    <property type="term" value="F:pantetheine-phosphate adenylyltransferase activity"/>
    <property type="evidence" value="ECO:0007669"/>
    <property type="project" value="UniProtKB-EC"/>
</dbReference>
<evidence type="ECO:0000256" key="18">
    <source>
        <dbReference type="ARBA" id="ARBA00060696"/>
    </source>
</evidence>
<comment type="catalytic activity">
    <reaction evidence="14">
        <text>(R)-4'-phosphopantetheine + ATP + H(+) = 3'-dephospho-CoA + diphosphate</text>
        <dbReference type="Rhea" id="RHEA:19801"/>
        <dbReference type="ChEBI" id="CHEBI:15378"/>
        <dbReference type="ChEBI" id="CHEBI:30616"/>
        <dbReference type="ChEBI" id="CHEBI:33019"/>
        <dbReference type="ChEBI" id="CHEBI:57328"/>
        <dbReference type="ChEBI" id="CHEBI:61723"/>
        <dbReference type="EC" id="2.7.7.3"/>
    </reaction>
    <physiologicalReaction direction="left-to-right" evidence="14">
        <dbReference type="Rhea" id="RHEA:19802"/>
    </physiologicalReaction>
</comment>
<dbReference type="GO" id="GO:0004140">
    <property type="term" value="F:dephospho-CoA kinase activity"/>
    <property type="evidence" value="ECO:0007669"/>
    <property type="project" value="UniProtKB-EC"/>
</dbReference>
<evidence type="ECO:0000256" key="8">
    <source>
        <dbReference type="ARBA" id="ARBA00022695"/>
    </source>
</evidence>
<name>A0A6F9DAB2_9ASCI</name>
<evidence type="ECO:0000256" key="4">
    <source>
        <dbReference type="ARBA" id="ARBA00012392"/>
    </source>
</evidence>
<dbReference type="EMBL" id="LR784074">
    <property type="protein sequence ID" value="CAB3232481.1"/>
    <property type="molecule type" value="mRNA"/>
</dbReference>
<dbReference type="GO" id="GO:0015937">
    <property type="term" value="P:coenzyme A biosynthetic process"/>
    <property type="evidence" value="ECO:0007669"/>
    <property type="project" value="InterPro"/>
</dbReference>
<evidence type="ECO:0000256" key="1">
    <source>
        <dbReference type="ARBA" id="ARBA00004305"/>
    </source>
</evidence>
<comment type="subcellular location">
    <subcellularLocation>
        <location evidence="2">Cytoplasm</location>
    </subcellularLocation>
    <subcellularLocation>
        <location evidence="1">Mitochondrion matrix</location>
    </subcellularLocation>
</comment>
<dbReference type="Gene3D" id="3.40.50.300">
    <property type="entry name" value="P-loop containing nucleotide triphosphate hydrolases"/>
    <property type="match status" value="1"/>
</dbReference>
<dbReference type="NCBIfam" id="TIGR00125">
    <property type="entry name" value="cyt_tran_rel"/>
    <property type="match status" value="1"/>
</dbReference>
<dbReference type="EC" id="2.7.7.3" evidence="4"/>
<dbReference type="FunFam" id="3.40.50.620:FF:000089">
    <property type="entry name" value="Bifunctional coenzyme A synthase"/>
    <property type="match status" value="1"/>
</dbReference>
<keyword evidence="5" id="KW-0963">Cytoplasm</keyword>
<evidence type="ECO:0000313" key="23">
    <source>
        <dbReference type="EMBL" id="CAB3232481.1"/>
    </source>
</evidence>
<comment type="function">
    <text evidence="16">Bifunctional enzyme that catalyzes the fourth and fifth sequential steps of CoA biosynthetic pathway. The fourth reaction is catalyzed by the phosphopantetheine adenylyltransferase, coded by the coaD domain; the fifth reaction is catalyzed by the dephospho-CoA kinase, coded by the coaE domain. May act as a point of CoA biosynthesis regulation.</text>
</comment>
<keyword evidence="7" id="KW-0808">Transferase</keyword>
<feature type="domain" description="Cytidyltransferase-like" evidence="22">
    <location>
        <begin position="199"/>
        <end position="358"/>
    </location>
</feature>
<comment type="catalytic activity">
    <reaction evidence="15">
        <text>3'-dephospho-CoA + ATP = ADP + CoA + H(+)</text>
        <dbReference type="Rhea" id="RHEA:18245"/>
        <dbReference type="ChEBI" id="CHEBI:15378"/>
        <dbReference type="ChEBI" id="CHEBI:30616"/>
        <dbReference type="ChEBI" id="CHEBI:57287"/>
        <dbReference type="ChEBI" id="CHEBI:57328"/>
        <dbReference type="ChEBI" id="CHEBI:456216"/>
        <dbReference type="EC" id="2.7.1.24"/>
    </reaction>
    <physiologicalReaction direction="left-to-right" evidence="15">
        <dbReference type="Rhea" id="RHEA:18246"/>
    </physiologicalReaction>
</comment>
<evidence type="ECO:0000256" key="17">
    <source>
        <dbReference type="ARBA" id="ARBA00060565"/>
    </source>
</evidence>
<dbReference type="InterPro" id="IPR014729">
    <property type="entry name" value="Rossmann-like_a/b/a_fold"/>
</dbReference>
<dbReference type="PANTHER" id="PTHR10695">
    <property type="entry name" value="DEPHOSPHO-COA KINASE-RELATED"/>
    <property type="match status" value="1"/>
</dbReference>
<evidence type="ECO:0000256" key="2">
    <source>
        <dbReference type="ARBA" id="ARBA00004496"/>
    </source>
</evidence>
<keyword evidence="8" id="KW-0548">Nucleotidyltransferase</keyword>
<dbReference type="InterPro" id="IPR004821">
    <property type="entry name" value="Cyt_trans-like"/>
</dbReference>
<organism evidence="23">
    <name type="scientific">Phallusia mammillata</name>
    <dbReference type="NCBI Taxonomy" id="59560"/>
    <lineage>
        <taxon>Eukaryota</taxon>
        <taxon>Metazoa</taxon>
        <taxon>Chordata</taxon>
        <taxon>Tunicata</taxon>
        <taxon>Ascidiacea</taxon>
        <taxon>Phlebobranchia</taxon>
        <taxon>Ascidiidae</taxon>
        <taxon>Phallusia</taxon>
    </lineage>
</organism>
<dbReference type="InterPro" id="IPR027417">
    <property type="entry name" value="P-loop_NTPase"/>
</dbReference>
<evidence type="ECO:0000256" key="12">
    <source>
        <dbReference type="ARBA" id="ARBA00023128"/>
    </source>
</evidence>
<comment type="similarity">
    <text evidence="19">In the central section; belongs to the eukaryotic CoaD family.</text>
</comment>
<sequence>MLKMHRSGILVLTKHVSSLCHGDVVKHIVAGVKKVVSSTLYVHVENASSKSNACGDFNPNDADILSRLLQGAEKVDVQPKNVPEEFSPDVFPFLWKFYSEAASQCHGLDVNILLHTVGCKNPAKHQLYRPIQCIMADLDSRSQEVCQLLQKFVSSNYNYESPVDHKLPVIEIADYSKMDFSNTTNSSPKQPCNRKGSIVLGGTFDHVHTGHKLLLSEATLLADKRILIGITDAGLLKRKILSELIKPWEQRKIQVEHFLRDIANIYVNQPSEKHPANSKLLEIVQIEDPIGPAGTDPNLQCIVVSKETEKGGHVVNEERLKNGLNPLYVHVITGGVLDTDVDLSKSTNESKVSSSTLRFAMLGTLLRAPNTRTSTSNHPEGAYVIGLTGGIASGKTAIGQRLAKLGATVIDCDKLGHKAYEPGTLTFEKVVKRFGSDIVDKSGAINRGILASKVFSGDDKKTNLQDLNHIVWPEIERLAKIAITETVGQHQSQKLPKPVCILDAAVLLEAGWDKFTEEVWVSVVPPSEAVKRVMERDGRTEEDAENRLRSQITNAERVKKAHVVLSTLWAPEVTQKQVEKAWTLLSQRMQPDWNYTEATEESKL</sequence>
<gene>
    <name evidence="23" type="primary">Coasy</name>
</gene>
<keyword evidence="6" id="KW-0597">Phosphoprotein</keyword>
<evidence type="ECO:0000256" key="5">
    <source>
        <dbReference type="ARBA" id="ARBA00022490"/>
    </source>
</evidence>
<dbReference type="EC" id="2.7.1.24" evidence="20"/>